<dbReference type="RefSeq" id="WP_128761837.1">
    <property type="nucleotide sequence ID" value="NZ_QOVI01000005.1"/>
</dbReference>
<organism evidence="2 3">
    <name type="scientific">Leeuwenhoekiella aestuarii</name>
    <dbReference type="NCBI Taxonomy" id="2249426"/>
    <lineage>
        <taxon>Bacteria</taxon>
        <taxon>Pseudomonadati</taxon>
        <taxon>Bacteroidota</taxon>
        <taxon>Flavobacteriia</taxon>
        <taxon>Flavobacteriales</taxon>
        <taxon>Flavobacteriaceae</taxon>
        <taxon>Leeuwenhoekiella</taxon>
    </lineage>
</organism>
<name>A0A4Q0NS71_9FLAO</name>
<keyword evidence="2" id="KW-0675">Receptor</keyword>
<keyword evidence="1" id="KW-0732">Signal</keyword>
<dbReference type="EMBL" id="QOVI01000005">
    <property type="protein sequence ID" value="RXG13045.1"/>
    <property type="molecule type" value="Genomic_DNA"/>
</dbReference>
<gene>
    <name evidence="2" type="ORF">DSM04_10522</name>
</gene>
<protein>
    <submittedName>
        <fullName evidence="2">TonB-dependent SusC/RagA subfamily outer membrane receptor</fullName>
    </submittedName>
</protein>
<feature type="signal peptide" evidence="1">
    <location>
        <begin position="1"/>
        <end position="19"/>
    </location>
</feature>
<evidence type="ECO:0000313" key="2">
    <source>
        <dbReference type="EMBL" id="RXG13045.1"/>
    </source>
</evidence>
<reference evidence="2 3" key="1">
    <citation type="submission" date="2018-07" db="EMBL/GenBank/DDBJ databases">
        <title>Leeuwenhoekiella genomics.</title>
        <authorList>
            <person name="Tahon G."/>
            <person name="Willems A."/>
        </authorList>
    </citation>
    <scope>NUCLEOTIDE SEQUENCE [LARGE SCALE GENOMIC DNA]</scope>
    <source>
        <strain evidence="2 3">R-50232</strain>
    </source>
</reference>
<evidence type="ECO:0000313" key="3">
    <source>
        <dbReference type="Proteomes" id="UP000289821"/>
    </source>
</evidence>
<keyword evidence="3" id="KW-1185">Reference proteome</keyword>
<accession>A0A4Q0NS71</accession>
<dbReference type="OrthoDB" id="1448776at2"/>
<dbReference type="InterPro" id="IPR037066">
    <property type="entry name" value="Plug_dom_sf"/>
</dbReference>
<sequence length="179" mass="20030">MIIKFFSFLFLFISLSSFSQSEKTAGYLSREDNETWLANFEKLASKDLKLEAIKQKTLSDSEYVEPRPGMCLTGLNNKQRAALRTSNNTKPKPTAACKILFVLHTENTYPIDLQKSPQYIPLVKMLKAENITSVHVLKGISASALYGSRASCGVVIMTSEDDRITEALQKLNNQKTTKS</sequence>
<feature type="chain" id="PRO_5020806031" evidence="1">
    <location>
        <begin position="20"/>
        <end position="179"/>
    </location>
</feature>
<dbReference type="AlphaFoldDB" id="A0A4Q0NS71"/>
<dbReference type="Proteomes" id="UP000289821">
    <property type="component" value="Unassembled WGS sequence"/>
</dbReference>
<evidence type="ECO:0000256" key="1">
    <source>
        <dbReference type="SAM" id="SignalP"/>
    </source>
</evidence>
<dbReference type="Gene3D" id="2.170.130.10">
    <property type="entry name" value="TonB-dependent receptor, plug domain"/>
    <property type="match status" value="1"/>
</dbReference>
<comment type="caution">
    <text evidence="2">The sequence shown here is derived from an EMBL/GenBank/DDBJ whole genome shotgun (WGS) entry which is preliminary data.</text>
</comment>
<proteinExistence type="predicted"/>